<evidence type="ECO:0000313" key="3">
    <source>
        <dbReference type="Proteomes" id="UP000092993"/>
    </source>
</evidence>
<dbReference type="AlphaFoldDB" id="A0A1C7LYQ3"/>
<accession>A0A1C7LYQ3</accession>
<dbReference type="EMBL" id="LUGG01000023">
    <property type="protein sequence ID" value="OBZ67954.1"/>
    <property type="molecule type" value="Genomic_DNA"/>
</dbReference>
<dbReference type="InterPro" id="IPR036020">
    <property type="entry name" value="WW_dom_sf"/>
</dbReference>
<organism evidence="2 3">
    <name type="scientific">Grifola frondosa</name>
    <name type="common">Maitake</name>
    <name type="synonym">Polyporus frondosus</name>
    <dbReference type="NCBI Taxonomy" id="5627"/>
    <lineage>
        <taxon>Eukaryota</taxon>
        <taxon>Fungi</taxon>
        <taxon>Dikarya</taxon>
        <taxon>Basidiomycota</taxon>
        <taxon>Agaricomycotina</taxon>
        <taxon>Agaricomycetes</taxon>
        <taxon>Polyporales</taxon>
        <taxon>Grifolaceae</taxon>
        <taxon>Grifola</taxon>
    </lineage>
</organism>
<keyword evidence="1" id="KW-0472">Membrane</keyword>
<feature type="transmembrane region" description="Helical" evidence="1">
    <location>
        <begin position="228"/>
        <end position="248"/>
    </location>
</feature>
<comment type="caution">
    <text evidence="2">The sequence shown here is derived from an EMBL/GenBank/DDBJ whole genome shotgun (WGS) entry which is preliminary data.</text>
</comment>
<dbReference type="InterPro" id="IPR001202">
    <property type="entry name" value="WW_dom"/>
</dbReference>
<name>A0A1C7LYQ3_GRIFR</name>
<dbReference type="CDD" id="cd00201">
    <property type="entry name" value="WW"/>
    <property type="match status" value="1"/>
</dbReference>
<evidence type="ECO:0000256" key="1">
    <source>
        <dbReference type="SAM" id="Phobius"/>
    </source>
</evidence>
<protein>
    <submittedName>
        <fullName evidence="2">Uncharacterized protein</fullName>
    </submittedName>
</protein>
<evidence type="ECO:0000313" key="2">
    <source>
        <dbReference type="EMBL" id="OBZ67954.1"/>
    </source>
</evidence>
<gene>
    <name evidence="2" type="ORF">A0H81_12486</name>
</gene>
<keyword evidence="1" id="KW-0812">Transmembrane</keyword>
<reference evidence="2 3" key="1">
    <citation type="submission" date="2016-03" db="EMBL/GenBank/DDBJ databases">
        <title>Whole genome sequencing of Grifola frondosa 9006-11.</title>
        <authorList>
            <person name="Min B."/>
            <person name="Park H."/>
            <person name="Kim J.-G."/>
            <person name="Cho H."/>
            <person name="Oh Y.-L."/>
            <person name="Kong W.-S."/>
            <person name="Choi I.-G."/>
        </authorList>
    </citation>
    <scope>NUCLEOTIDE SEQUENCE [LARGE SCALE GENOMIC DNA]</scope>
    <source>
        <strain evidence="2 3">9006-11</strain>
    </source>
</reference>
<dbReference type="SUPFAM" id="SSF51045">
    <property type="entry name" value="WW domain"/>
    <property type="match status" value="1"/>
</dbReference>
<proteinExistence type="predicted"/>
<sequence>MVVPRYDRGITIQMIDDPDCMVPAMTLQYSLENVPSGWEACTHPEGALYFYHQERNTTLRVVIGTLSTHVWLQTTEFLGVVRQHLDMFPHNHKISEDTFTLLMGLLLHANIDRMTSLTSTVAHNAEDLHRMLGLVKIAKSIGNSEYATCIVGRLMYTFAHERFLNFAGLPHARLSRDQNVFHERRHRTPLIRVLSLLFFNAPKVTFLTNRRHPTLGLETLAIIYSLPYALLMWAMITFLLAFAFECFFDTDDVAPST</sequence>
<dbReference type="OrthoDB" id="2657661at2759"/>
<dbReference type="Proteomes" id="UP000092993">
    <property type="component" value="Unassembled WGS sequence"/>
</dbReference>
<keyword evidence="3" id="KW-1185">Reference proteome</keyword>
<keyword evidence="1" id="KW-1133">Transmembrane helix</keyword>